<dbReference type="CDD" id="cd00167">
    <property type="entry name" value="SANT"/>
    <property type="match status" value="1"/>
</dbReference>
<feature type="domain" description="HTH myb-type" evidence="9">
    <location>
        <begin position="34"/>
        <end position="88"/>
    </location>
</feature>
<dbReference type="Pfam" id="PF24904">
    <property type="entry name" value="RVE6"/>
    <property type="match status" value="1"/>
</dbReference>
<proteinExistence type="predicted"/>
<dbReference type="PROSITE" id="PS51293">
    <property type="entry name" value="SANT"/>
    <property type="match status" value="1"/>
</dbReference>
<comment type="subcellular location">
    <subcellularLocation>
        <location evidence="1">Nucleus</location>
    </subcellularLocation>
</comment>
<keyword evidence="10" id="KW-1185">Reference proteome</keyword>
<dbReference type="GeneID" id="108807154"/>
<feature type="domain" description="SANT" evidence="8">
    <location>
        <begin position="37"/>
        <end position="90"/>
    </location>
</feature>
<dbReference type="Gene3D" id="1.10.10.60">
    <property type="entry name" value="Homeodomain-like"/>
    <property type="match status" value="1"/>
</dbReference>
<reference evidence="11 12" key="2">
    <citation type="submission" date="2025-04" db="UniProtKB">
        <authorList>
            <consortium name="RefSeq"/>
        </authorList>
    </citation>
    <scope>IDENTIFICATION</scope>
    <source>
        <tissue evidence="11 12">Leaf</tissue>
    </source>
</reference>
<reference evidence="10" key="1">
    <citation type="journal article" date="2019" name="Database">
        <title>The radish genome database (RadishGD): an integrated information resource for radish genomics.</title>
        <authorList>
            <person name="Yu H.J."/>
            <person name="Baek S."/>
            <person name="Lee Y.J."/>
            <person name="Cho A."/>
            <person name="Mun J.H."/>
        </authorList>
    </citation>
    <scope>NUCLEOTIDE SEQUENCE [LARGE SCALE GENOMIC DNA]</scope>
    <source>
        <strain evidence="10">cv. WK10039</strain>
    </source>
</reference>
<dbReference type="PROSITE" id="PS50090">
    <property type="entry name" value="MYB_LIKE"/>
    <property type="match status" value="1"/>
</dbReference>
<keyword evidence="3" id="KW-0238">DNA-binding</keyword>
<keyword evidence="4" id="KW-0804">Transcription</keyword>
<dbReference type="AlphaFoldDB" id="A0A6J0JH03"/>
<evidence type="ECO:0000256" key="6">
    <source>
        <dbReference type="SAM" id="MobiDB-lite"/>
    </source>
</evidence>
<evidence type="ECO:0000259" key="8">
    <source>
        <dbReference type="PROSITE" id="PS51293"/>
    </source>
</evidence>
<feature type="compositionally biased region" description="Polar residues" evidence="6">
    <location>
        <begin position="1"/>
        <end position="11"/>
    </location>
</feature>
<dbReference type="FunFam" id="1.10.10.60:FF:000023">
    <property type="entry name" value="protein REVEILLE 6 isoform X1"/>
    <property type="match status" value="1"/>
</dbReference>
<dbReference type="InterPro" id="IPR017884">
    <property type="entry name" value="SANT_dom"/>
</dbReference>
<feature type="compositionally biased region" description="Polar residues" evidence="6">
    <location>
        <begin position="111"/>
        <end position="120"/>
    </location>
</feature>
<keyword evidence="5" id="KW-0539">Nucleus</keyword>
<dbReference type="InterPro" id="IPR017930">
    <property type="entry name" value="Myb_dom"/>
</dbReference>
<dbReference type="GO" id="GO:0003677">
    <property type="term" value="F:DNA binding"/>
    <property type="evidence" value="ECO:0007669"/>
    <property type="project" value="UniProtKB-KW"/>
</dbReference>
<dbReference type="SMART" id="SM00717">
    <property type="entry name" value="SANT"/>
    <property type="match status" value="1"/>
</dbReference>
<dbReference type="InterPro" id="IPR001005">
    <property type="entry name" value="SANT/Myb"/>
</dbReference>
<dbReference type="GO" id="GO:0005634">
    <property type="term" value="C:nucleus"/>
    <property type="evidence" value="ECO:0007669"/>
    <property type="project" value="UniProtKB-SubCell"/>
</dbReference>
<dbReference type="NCBIfam" id="TIGR01557">
    <property type="entry name" value="myb_SHAQKYF"/>
    <property type="match status" value="1"/>
</dbReference>
<evidence type="ECO:0000256" key="3">
    <source>
        <dbReference type="ARBA" id="ARBA00023125"/>
    </source>
</evidence>
<dbReference type="RefSeq" id="XP_018434912.2">
    <property type="nucleotide sequence ID" value="XM_018579410.2"/>
</dbReference>
<evidence type="ECO:0000256" key="2">
    <source>
        <dbReference type="ARBA" id="ARBA00023015"/>
    </source>
</evidence>
<feature type="domain" description="Myb-like" evidence="7">
    <location>
        <begin position="34"/>
        <end position="84"/>
    </location>
</feature>
<accession>A0A6J0JH03</accession>
<evidence type="ECO:0000259" key="9">
    <source>
        <dbReference type="PROSITE" id="PS51294"/>
    </source>
</evidence>
<evidence type="ECO:0000256" key="1">
    <source>
        <dbReference type="ARBA" id="ARBA00004123"/>
    </source>
</evidence>
<evidence type="ECO:0000313" key="11">
    <source>
        <dbReference type="RefSeq" id="XP_018434911.2"/>
    </source>
</evidence>
<protein>
    <submittedName>
        <fullName evidence="11 12">Protein REVEILLE 8 isoform X1</fullName>
    </submittedName>
</protein>
<dbReference type="InterPro" id="IPR009057">
    <property type="entry name" value="Homeodomain-like_sf"/>
</dbReference>
<dbReference type="PANTHER" id="PTHR12802:SF115">
    <property type="entry name" value="PROTEIN REVEILLE 8"/>
    <property type="match status" value="1"/>
</dbReference>
<dbReference type="GO" id="GO:0010468">
    <property type="term" value="P:regulation of gene expression"/>
    <property type="evidence" value="ECO:0007669"/>
    <property type="project" value="UniProtKB-ARBA"/>
</dbReference>
<evidence type="ECO:0000313" key="10">
    <source>
        <dbReference type="Proteomes" id="UP000504610"/>
    </source>
</evidence>
<evidence type="ECO:0000259" key="7">
    <source>
        <dbReference type="PROSITE" id="PS50090"/>
    </source>
</evidence>
<dbReference type="RefSeq" id="XP_018434911.2">
    <property type="nucleotide sequence ID" value="XM_018579409.2"/>
</dbReference>
<dbReference type="PANTHER" id="PTHR12802">
    <property type="entry name" value="SWI/SNF COMPLEX-RELATED"/>
    <property type="match status" value="1"/>
</dbReference>
<dbReference type="PROSITE" id="PS51294">
    <property type="entry name" value="HTH_MYB"/>
    <property type="match status" value="1"/>
</dbReference>
<evidence type="ECO:0000256" key="5">
    <source>
        <dbReference type="ARBA" id="ARBA00023242"/>
    </source>
</evidence>
<dbReference type="InterPro" id="IPR006447">
    <property type="entry name" value="Myb_dom_plants"/>
</dbReference>
<sequence>MSSSPSRNPTSAEAPPSTDVAVEGSSKKVRKPYTITKSRESWTEEEHDKFLEALQLFDRDWKKIEDFVGSKTVIQIRSHAQKYFLKVQKNGTVAHVPPPRPKRKAAHSYPQKASKNAPMQLQVSTSWDDASVLINRVISPQHEHATLLGAQDDIGPKGILNVSSPSTSGVGSSSRTISCSEVVAKQPPALHGVPDFAEVYSFIGSVFDPKTRLDHVEKLKQMDPINFETVLLLMRNLIVNLSNPEFESSRKALSSYEVNTELPSVTTGSFCPNSTSDKSS</sequence>
<dbReference type="Pfam" id="PF00249">
    <property type="entry name" value="Myb_DNA-binding"/>
    <property type="match status" value="1"/>
</dbReference>
<feature type="region of interest" description="Disordered" evidence="6">
    <location>
        <begin position="1"/>
        <end position="32"/>
    </location>
</feature>
<organism evidence="10 12">
    <name type="scientific">Raphanus sativus</name>
    <name type="common">Radish</name>
    <name type="synonym">Raphanus raphanistrum var. sativus</name>
    <dbReference type="NCBI Taxonomy" id="3726"/>
    <lineage>
        <taxon>Eukaryota</taxon>
        <taxon>Viridiplantae</taxon>
        <taxon>Streptophyta</taxon>
        <taxon>Embryophyta</taxon>
        <taxon>Tracheophyta</taxon>
        <taxon>Spermatophyta</taxon>
        <taxon>Magnoliopsida</taxon>
        <taxon>eudicotyledons</taxon>
        <taxon>Gunneridae</taxon>
        <taxon>Pentapetalae</taxon>
        <taxon>rosids</taxon>
        <taxon>malvids</taxon>
        <taxon>Brassicales</taxon>
        <taxon>Brassicaceae</taxon>
        <taxon>Brassiceae</taxon>
        <taxon>Raphanus</taxon>
    </lineage>
</organism>
<dbReference type="Proteomes" id="UP000504610">
    <property type="component" value="Chromosome 6"/>
</dbReference>
<keyword evidence="2" id="KW-0805">Transcription regulation</keyword>
<evidence type="ECO:0000313" key="12">
    <source>
        <dbReference type="RefSeq" id="XP_018434912.2"/>
    </source>
</evidence>
<dbReference type="SUPFAM" id="SSF46689">
    <property type="entry name" value="Homeodomain-like"/>
    <property type="match status" value="1"/>
</dbReference>
<dbReference type="KEGG" id="rsz:108807154"/>
<name>A0A6J0JH03_RAPSA</name>
<dbReference type="OrthoDB" id="118550at2759"/>
<evidence type="ECO:0000256" key="4">
    <source>
        <dbReference type="ARBA" id="ARBA00023163"/>
    </source>
</evidence>
<feature type="region of interest" description="Disordered" evidence="6">
    <location>
        <begin position="92"/>
        <end position="120"/>
    </location>
</feature>
<gene>
    <name evidence="11 12" type="primary">LOC108807154</name>
</gene>